<gene>
    <name evidence="1" type="ORF">GCM10022291_12970</name>
</gene>
<comment type="caution">
    <text evidence="1">The sequence shown here is derived from an EMBL/GenBank/DDBJ whole genome shotgun (WGS) entry which is preliminary data.</text>
</comment>
<organism evidence="1 2">
    <name type="scientific">Postechiella marina</name>
    <dbReference type="NCBI Taxonomy" id="943941"/>
    <lineage>
        <taxon>Bacteria</taxon>
        <taxon>Pseudomonadati</taxon>
        <taxon>Bacteroidota</taxon>
        <taxon>Flavobacteriia</taxon>
        <taxon>Flavobacteriales</taxon>
        <taxon>Flavobacteriaceae</taxon>
        <taxon>Postechiella</taxon>
    </lineage>
</organism>
<accession>A0ABP8C625</accession>
<reference evidence="2" key="1">
    <citation type="journal article" date="2019" name="Int. J. Syst. Evol. Microbiol.">
        <title>The Global Catalogue of Microorganisms (GCM) 10K type strain sequencing project: providing services to taxonomists for standard genome sequencing and annotation.</title>
        <authorList>
            <consortium name="The Broad Institute Genomics Platform"/>
            <consortium name="The Broad Institute Genome Sequencing Center for Infectious Disease"/>
            <person name="Wu L."/>
            <person name="Ma J."/>
        </authorList>
    </citation>
    <scope>NUCLEOTIDE SEQUENCE [LARGE SCALE GENOMIC DNA]</scope>
    <source>
        <strain evidence="2">JCM 17630</strain>
    </source>
</reference>
<proteinExistence type="predicted"/>
<dbReference type="EMBL" id="BAABCA010000002">
    <property type="protein sequence ID" value="GAA4234160.1"/>
    <property type="molecule type" value="Genomic_DNA"/>
</dbReference>
<name>A0ABP8C625_9FLAO</name>
<sequence>MLFLALAIRPLYNVGYVAYYELNIDYIIDTYCINKEKPQLQCNGKCHLMSQLSTNTSSDSYLTTLFEAFVPVYFQEYRPFIFNKNSFVSTLNNWNYYNTFNSIYSEVLNPPPKV</sequence>
<dbReference type="Proteomes" id="UP001501496">
    <property type="component" value="Unassembled WGS sequence"/>
</dbReference>
<evidence type="ECO:0000313" key="1">
    <source>
        <dbReference type="EMBL" id="GAA4234160.1"/>
    </source>
</evidence>
<evidence type="ECO:0000313" key="2">
    <source>
        <dbReference type="Proteomes" id="UP001501496"/>
    </source>
</evidence>
<protein>
    <submittedName>
        <fullName evidence="1">Uncharacterized protein</fullName>
    </submittedName>
</protein>
<keyword evidence="2" id="KW-1185">Reference proteome</keyword>